<dbReference type="EC" id="4.1.1.33" evidence="2"/>
<dbReference type="GO" id="GO:0004163">
    <property type="term" value="F:diphosphomevalonate decarboxylase activity"/>
    <property type="evidence" value="ECO:0007669"/>
    <property type="project" value="UniProtKB-EC"/>
</dbReference>
<dbReference type="Gene3D" id="3.30.230.10">
    <property type="match status" value="1"/>
</dbReference>
<keyword evidence="2" id="KW-0456">Lyase</keyword>
<dbReference type="InterPro" id="IPR053859">
    <property type="entry name" value="MVD-like_N"/>
</dbReference>
<dbReference type="Pfam" id="PF22700">
    <property type="entry name" value="MVD-like_N"/>
    <property type="match status" value="1"/>
</dbReference>
<feature type="domain" description="Diphosphomevalonate decarboxylase-like N-terminal" evidence="1">
    <location>
        <begin position="8"/>
        <end position="43"/>
    </location>
</feature>
<sequence>MKTVTAKAHTNIALVKYWGKKDAALMLPQNGSISLTLDHFYTRPV</sequence>
<gene>
    <name evidence="2" type="ORF">S101258_01745</name>
</gene>
<protein>
    <submittedName>
        <fullName evidence="2">Diphosphomevalonate decarboxylase</fullName>
        <ecNumber evidence="2">4.1.1.33</ecNumber>
    </submittedName>
</protein>
<comment type="caution">
    <text evidence="2">The sequence shown here is derived from an EMBL/GenBank/DDBJ whole genome shotgun (WGS) entry which is preliminary data.</text>
</comment>
<dbReference type="InterPro" id="IPR014721">
    <property type="entry name" value="Ribsml_uS5_D2-typ_fold_subgr"/>
</dbReference>
<dbReference type="EMBL" id="NKCZ01000104">
    <property type="protein sequence ID" value="POD84474.1"/>
    <property type="molecule type" value="Genomic_DNA"/>
</dbReference>
<dbReference type="PANTHER" id="PTHR10977:SF3">
    <property type="entry name" value="DIPHOSPHOMEVALONATE DECARBOXYLASE"/>
    <property type="match status" value="1"/>
</dbReference>
<dbReference type="PANTHER" id="PTHR10977">
    <property type="entry name" value="DIPHOSPHOMEVALONATE DECARBOXYLASE"/>
    <property type="match status" value="1"/>
</dbReference>
<dbReference type="InterPro" id="IPR020568">
    <property type="entry name" value="Ribosomal_Su5_D2-typ_SF"/>
</dbReference>
<dbReference type="Proteomes" id="UP000236990">
    <property type="component" value="Unassembled WGS sequence"/>
</dbReference>
<reference evidence="2 3" key="1">
    <citation type="submission" date="2017-06" db="EMBL/GenBank/DDBJ databases">
        <title>Genome sequence of Lactobacillus plantarum subsp. plantarum strain SRCM101258.</title>
        <authorList>
            <person name="Cho S.H."/>
        </authorList>
    </citation>
    <scope>NUCLEOTIDE SEQUENCE [LARGE SCALE GENOMIC DNA]</scope>
    <source>
        <strain evidence="2 3">SRCM101258</strain>
    </source>
</reference>
<evidence type="ECO:0000313" key="3">
    <source>
        <dbReference type="Proteomes" id="UP000236990"/>
    </source>
</evidence>
<dbReference type="SUPFAM" id="SSF54211">
    <property type="entry name" value="Ribosomal protein S5 domain 2-like"/>
    <property type="match status" value="1"/>
</dbReference>
<dbReference type="AlphaFoldDB" id="A0A2S3U605"/>
<evidence type="ECO:0000259" key="1">
    <source>
        <dbReference type="Pfam" id="PF22700"/>
    </source>
</evidence>
<accession>A0A2S3U605</accession>
<evidence type="ECO:0000313" key="2">
    <source>
        <dbReference type="EMBL" id="POD84474.1"/>
    </source>
</evidence>
<name>A0A2S3U605_LACPN</name>
<proteinExistence type="predicted"/>
<organism evidence="2 3">
    <name type="scientific">Lactiplantibacillus plantarum subsp. plantarum</name>
    <dbReference type="NCBI Taxonomy" id="337330"/>
    <lineage>
        <taxon>Bacteria</taxon>
        <taxon>Bacillati</taxon>
        <taxon>Bacillota</taxon>
        <taxon>Bacilli</taxon>
        <taxon>Lactobacillales</taxon>
        <taxon>Lactobacillaceae</taxon>
        <taxon>Lactiplantibacillus</taxon>
    </lineage>
</organism>